<gene>
    <name evidence="2" type="ORF">DN757_03015</name>
</gene>
<comment type="caution">
    <text evidence="2">The sequence shown here is derived from an EMBL/GenBank/DDBJ whole genome shotgun (WGS) entry which is preliminary data.</text>
</comment>
<dbReference type="AlphaFoldDB" id="A0A2W6NMU1"/>
<dbReference type="Proteomes" id="UP000249204">
    <property type="component" value="Unassembled WGS sequence"/>
</dbReference>
<feature type="region of interest" description="Disordered" evidence="1">
    <location>
        <begin position="1"/>
        <end position="21"/>
    </location>
</feature>
<dbReference type="EMBL" id="QKWW01000010">
    <property type="protein sequence ID" value="PZT57121.1"/>
    <property type="molecule type" value="Genomic_DNA"/>
</dbReference>
<evidence type="ECO:0000313" key="2">
    <source>
        <dbReference type="EMBL" id="PZT57121.1"/>
    </source>
</evidence>
<reference evidence="2 3" key="1">
    <citation type="submission" date="2018-06" db="EMBL/GenBank/DDBJ databases">
        <title>Isolation of heavy metals resistant Paenibacillus silvae NC2 from Gold-Copper mine in ZiJin, China.</title>
        <authorList>
            <person name="Xu J."/>
            <person name="Mazhar H.S."/>
            <person name="Rensing C."/>
        </authorList>
    </citation>
    <scope>NUCLEOTIDE SEQUENCE [LARGE SCALE GENOMIC DNA]</scope>
    <source>
        <strain evidence="2 3">NC2</strain>
    </source>
</reference>
<organism evidence="2 3">
    <name type="scientific">Paenibacillus silvae</name>
    <dbReference type="NCBI Taxonomy" id="1325358"/>
    <lineage>
        <taxon>Bacteria</taxon>
        <taxon>Bacillati</taxon>
        <taxon>Bacillota</taxon>
        <taxon>Bacilli</taxon>
        <taxon>Bacillales</taxon>
        <taxon>Paenibacillaceae</taxon>
        <taxon>Paenibacillus</taxon>
    </lineage>
</organism>
<name>A0A2W6NMU1_9BACL</name>
<dbReference type="RefSeq" id="WP_111268792.1">
    <property type="nucleotide sequence ID" value="NZ_QKWW01000010.1"/>
</dbReference>
<evidence type="ECO:0000256" key="1">
    <source>
        <dbReference type="SAM" id="MobiDB-lite"/>
    </source>
</evidence>
<evidence type="ECO:0000313" key="3">
    <source>
        <dbReference type="Proteomes" id="UP000249204"/>
    </source>
</evidence>
<sequence length="336" mass="37097">MNEQQFKQQYKKAVHHMKADEQMKKRMEQNVNARRTMSRRPRKSLYIAASVVVAASIGLAAPTVWQQWNGTSPASPAIEVASNDILPPDASDGENKLSKGSVVIPKTELPSGDDKGIKASMLPLVVYHDHVYTESATTLEGTDALALRGAKLGTTNGGIHELSSKDDYKELASTIGEADIYAVKGYNTDFRIMSYTEIDGQVYAQLFDKTNDMTISGGADLIGKLNIKDHVTSAHWESFDSWNNGLQQLQSLSVDGALNDFVGALYNAKPVASTPELEERLYGKEDRKLIYLTLEDKTTVALVLFGEEGLVRYGHVPVFFEVEQGVFQKFWNSLGK</sequence>
<proteinExistence type="predicted"/>
<accession>A0A2W6NMU1</accession>
<protein>
    <submittedName>
        <fullName evidence="2">Uncharacterized protein</fullName>
    </submittedName>
</protein>